<dbReference type="Proteomes" id="UP001268036">
    <property type="component" value="Unassembled WGS sequence"/>
</dbReference>
<dbReference type="Pfam" id="PF13614">
    <property type="entry name" value="AAA_31"/>
    <property type="match status" value="1"/>
</dbReference>
<evidence type="ECO:0000259" key="17">
    <source>
        <dbReference type="Pfam" id="PF13807"/>
    </source>
</evidence>
<keyword evidence="8 18" id="KW-0418">Kinase</keyword>
<dbReference type="Pfam" id="PF23607">
    <property type="entry name" value="WZC_N"/>
    <property type="match status" value="1"/>
</dbReference>
<dbReference type="PANTHER" id="PTHR32309">
    <property type="entry name" value="TYROSINE-PROTEIN KINASE"/>
    <property type="match status" value="1"/>
</dbReference>
<reference evidence="18" key="1">
    <citation type="submission" date="2023-08" db="EMBL/GenBank/DDBJ databases">
        <title>Functional and genomic diversity of the sorghum phyllosphere microbiome.</title>
        <authorList>
            <person name="Shade A."/>
        </authorList>
    </citation>
    <scope>NUCLEOTIDE SEQUENCE</scope>
    <source>
        <strain evidence="18">SORGH_AS_0201</strain>
    </source>
</reference>
<feature type="coiled-coil region" evidence="14">
    <location>
        <begin position="323"/>
        <end position="402"/>
    </location>
</feature>
<dbReference type="GO" id="GO:0004713">
    <property type="term" value="F:protein tyrosine kinase activity"/>
    <property type="evidence" value="ECO:0007669"/>
    <property type="project" value="UniProtKB-KW"/>
</dbReference>
<feature type="domain" description="Tyrosine-protein kinase G-rich" evidence="17">
    <location>
        <begin position="384"/>
        <end position="464"/>
    </location>
</feature>
<dbReference type="AlphaFoldDB" id="A0AAJ2BIS3"/>
<evidence type="ECO:0000259" key="16">
    <source>
        <dbReference type="Pfam" id="PF13614"/>
    </source>
</evidence>
<feature type="domain" description="AAA" evidence="16">
    <location>
        <begin position="539"/>
        <end position="658"/>
    </location>
</feature>
<dbReference type="GO" id="GO:0005524">
    <property type="term" value="F:ATP binding"/>
    <property type="evidence" value="ECO:0007669"/>
    <property type="project" value="UniProtKB-KW"/>
</dbReference>
<keyword evidence="14" id="KW-0175">Coiled coil</keyword>
<evidence type="ECO:0000256" key="6">
    <source>
        <dbReference type="ARBA" id="ARBA00022692"/>
    </source>
</evidence>
<keyword evidence="12" id="KW-0829">Tyrosine-protein kinase</keyword>
<comment type="catalytic activity">
    <reaction evidence="13">
        <text>L-tyrosyl-[protein] + ATP = O-phospho-L-tyrosyl-[protein] + ADP + H(+)</text>
        <dbReference type="Rhea" id="RHEA:10596"/>
        <dbReference type="Rhea" id="RHEA-COMP:10136"/>
        <dbReference type="Rhea" id="RHEA-COMP:20101"/>
        <dbReference type="ChEBI" id="CHEBI:15378"/>
        <dbReference type="ChEBI" id="CHEBI:30616"/>
        <dbReference type="ChEBI" id="CHEBI:46858"/>
        <dbReference type="ChEBI" id="CHEBI:61978"/>
        <dbReference type="ChEBI" id="CHEBI:456216"/>
    </reaction>
</comment>
<evidence type="ECO:0000256" key="3">
    <source>
        <dbReference type="ARBA" id="ARBA00022475"/>
    </source>
</evidence>
<accession>A0AAJ2BIS3</accession>
<keyword evidence="4" id="KW-0997">Cell inner membrane</keyword>
<keyword evidence="7" id="KW-0547">Nucleotide-binding</keyword>
<keyword evidence="9" id="KW-0067">ATP-binding</keyword>
<evidence type="ECO:0000256" key="4">
    <source>
        <dbReference type="ARBA" id="ARBA00022519"/>
    </source>
</evidence>
<evidence type="ECO:0000256" key="8">
    <source>
        <dbReference type="ARBA" id="ARBA00022777"/>
    </source>
</evidence>
<dbReference type="InterPro" id="IPR027417">
    <property type="entry name" value="P-loop_NTPase"/>
</dbReference>
<dbReference type="SUPFAM" id="SSF52540">
    <property type="entry name" value="P-loop containing nucleoside triphosphate hydrolases"/>
    <property type="match status" value="1"/>
</dbReference>
<evidence type="ECO:0000256" key="5">
    <source>
        <dbReference type="ARBA" id="ARBA00022679"/>
    </source>
</evidence>
<proteinExistence type="inferred from homology"/>
<evidence type="ECO:0000259" key="15">
    <source>
        <dbReference type="Pfam" id="PF02706"/>
    </source>
</evidence>
<keyword evidence="10" id="KW-1133">Transmembrane helix</keyword>
<dbReference type="InterPro" id="IPR050445">
    <property type="entry name" value="Bact_polysacc_biosynth/exp"/>
</dbReference>
<dbReference type="RefSeq" id="WP_309755865.1">
    <property type="nucleotide sequence ID" value="NZ_JAVJAF010000001.1"/>
</dbReference>
<evidence type="ECO:0000256" key="14">
    <source>
        <dbReference type="SAM" id="Coils"/>
    </source>
</evidence>
<comment type="similarity">
    <text evidence="2">Belongs to the etk/wzc family.</text>
</comment>
<dbReference type="EMBL" id="JAVJAF010000001">
    <property type="protein sequence ID" value="MDR6233200.1"/>
    <property type="molecule type" value="Genomic_DNA"/>
</dbReference>
<feature type="coiled-coil region" evidence="14">
    <location>
        <begin position="272"/>
        <end position="299"/>
    </location>
</feature>
<dbReference type="GO" id="GO:0005886">
    <property type="term" value="C:plasma membrane"/>
    <property type="evidence" value="ECO:0007669"/>
    <property type="project" value="UniProtKB-SubCell"/>
</dbReference>
<evidence type="ECO:0000313" key="18">
    <source>
        <dbReference type="EMBL" id="MDR6233200.1"/>
    </source>
</evidence>
<sequence length="714" mass="77654">MDMSHQALPAAQPAVDIGLARYCAALWRHRRSLLACVAFCTLLGVAYAQFAAPRYQAVATIQIEYQRGIVRLDEADNGRPLPPPEAITEMQLLTSRRVVGEVVDAKGLDLTITPRRLPVLGDWLARRHEGSHGDIAPARFGLNQYGWGGERLAITTLTVPDALYGQPLTLKAEAPDRFVLFDARGTRLLDGRLGQPASAGALSLDIAQLRAYPGTEFILVKQRREVAIQALQERLNVSERGKRSGILSIQLQDPDPLRAQRILQGITEAYVRQDVVRNADEATQQLAFLRQELPQVSQRLAAGRQALDAYQRRQGSVAIGEEARSLLRQAVDLDGQLSALEMERLALALRFTTTHPLYQTLLARRQVLTQERQALQRRLGALPETQQEVLRLQREVEAADKVYALISKRIQELAVVRAGTVSDVRIIDTAYAQIAPVYPKKPLLVLSALLFGCLAGGAWVYLRASLEHGIEDGDAFERLGLPLLAQLPLAPRRAISGPLQAPADPAYQEALRILRTSLAFTRTAARNDLLLITSASPAAGKSSVAVQLARVMAEGGARVLLVDADLRRGRLHRRLQVARRPGLADVLAGLATPDQAIQATAVPGLDCLVGGTRPPNPAELLMSPRCTELLRQLQHDYELIILDTPPVLAVTDAVLLAAQAGTCLLVSRHGCNTAKEIEATQRQFAHSGLVLQGAVLNGVPPAPFTRGTLGVLTG</sequence>
<evidence type="ECO:0000313" key="19">
    <source>
        <dbReference type="Proteomes" id="UP001268036"/>
    </source>
</evidence>
<feature type="domain" description="Polysaccharide chain length determinant N-terminal" evidence="15">
    <location>
        <begin position="17"/>
        <end position="104"/>
    </location>
</feature>
<evidence type="ECO:0000256" key="11">
    <source>
        <dbReference type="ARBA" id="ARBA00023136"/>
    </source>
</evidence>
<dbReference type="EC" id="2.7.10.-" evidence="18"/>
<keyword evidence="11" id="KW-0472">Membrane</keyword>
<evidence type="ECO:0000256" key="12">
    <source>
        <dbReference type="ARBA" id="ARBA00023137"/>
    </source>
</evidence>
<dbReference type="NCBIfam" id="TIGR01007">
    <property type="entry name" value="eps_fam"/>
    <property type="match status" value="1"/>
</dbReference>
<organism evidence="18 19">
    <name type="scientific">Pseudomonas oryzihabitans</name>
    <dbReference type="NCBI Taxonomy" id="47885"/>
    <lineage>
        <taxon>Bacteria</taxon>
        <taxon>Pseudomonadati</taxon>
        <taxon>Pseudomonadota</taxon>
        <taxon>Gammaproteobacteria</taxon>
        <taxon>Pseudomonadales</taxon>
        <taxon>Pseudomonadaceae</taxon>
        <taxon>Pseudomonas</taxon>
    </lineage>
</organism>
<keyword evidence="3" id="KW-1003">Cell membrane</keyword>
<comment type="subcellular location">
    <subcellularLocation>
        <location evidence="1">Cell inner membrane</location>
        <topology evidence="1">Multi-pass membrane protein</topology>
    </subcellularLocation>
</comment>
<dbReference type="InterPro" id="IPR003856">
    <property type="entry name" value="LPS_length_determ_N"/>
</dbReference>
<dbReference type="InterPro" id="IPR032807">
    <property type="entry name" value="GNVR"/>
</dbReference>
<comment type="caution">
    <text evidence="18">The sequence shown here is derived from an EMBL/GenBank/DDBJ whole genome shotgun (WGS) entry which is preliminary data.</text>
</comment>
<dbReference type="InterPro" id="IPR025669">
    <property type="entry name" value="AAA_dom"/>
</dbReference>
<evidence type="ECO:0000256" key="13">
    <source>
        <dbReference type="ARBA" id="ARBA00053015"/>
    </source>
</evidence>
<dbReference type="PANTHER" id="PTHR32309:SF32">
    <property type="entry name" value="TYROSINE-PROTEIN KINASE ETK-RELATED"/>
    <property type="match status" value="1"/>
</dbReference>
<evidence type="ECO:0000256" key="7">
    <source>
        <dbReference type="ARBA" id="ARBA00022741"/>
    </source>
</evidence>
<name>A0AAJ2BIS3_9PSED</name>
<dbReference type="CDD" id="cd05387">
    <property type="entry name" value="BY-kinase"/>
    <property type="match status" value="1"/>
</dbReference>
<dbReference type="InterPro" id="IPR005702">
    <property type="entry name" value="Wzc-like_C"/>
</dbReference>
<protein>
    <submittedName>
        <fullName evidence="18">Tyrosine-protein kinase Etk/Wzc</fullName>
        <ecNumber evidence="18">2.7.10.-</ecNumber>
    </submittedName>
</protein>
<dbReference type="Pfam" id="PF02706">
    <property type="entry name" value="Wzz"/>
    <property type="match status" value="1"/>
</dbReference>
<keyword evidence="5 18" id="KW-0808">Transferase</keyword>
<dbReference type="Pfam" id="PF13807">
    <property type="entry name" value="GNVR"/>
    <property type="match status" value="1"/>
</dbReference>
<evidence type="ECO:0000256" key="1">
    <source>
        <dbReference type="ARBA" id="ARBA00004429"/>
    </source>
</evidence>
<keyword evidence="6" id="KW-0812">Transmembrane</keyword>
<evidence type="ECO:0000256" key="2">
    <source>
        <dbReference type="ARBA" id="ARBA00008883"/>
    </source>
</evidence>
<evidence type="ECO:0000256" key="9">
    <source>
        <dbReference type="ARBA" id="ARBA00022840"/>
    </source>
</evidence>
<evidence type="ECO:0000256" key="10">
    <source>
        <dbReference type="ARBA" id="ARBA00022989"/>
    </source>
</evidence>
<gene>
    <name evidence="18" type="ORF">QE440_000941</name>
</gene>
<dbReference type="Gene3D" id="3.40.50.300">
    <property type="entry name" value="P-loop containing nucleotide triphosphate hydrolases"/>
    <property type="match status" value="1"/>
</dbReference>